<accession>A0A7V7TIG8</accession>
<protein>
    <submittedName>
        <fullName evidence="1">Uncharacterized protein</fullName>
    </submittedName>
</protein>
<dbReference type="AlphaFoldDB" id="A0A7V7TIG8"/>
<gene>
    <name evidence="1" type="ORF">F7Q91_03565</name>
</gene>
<evidence type="ECO:0000313" key="2">
    <source>
        <dbReference type="Proteomes" id="UP000423756"/>
    </source>
</evidence>
<comment type="caution">
    <text evidence="1">The sequence shown here is derived from an EMBL/GenBank/DDBJ whole genome shotgun (WGS) entry which is preliminary data.</text>
</comment>
<proteinExistence type="predicted"/>
<evidence type="ECO:0000313" key="1">
    <source>
        <dbReference type="EMBL" id="KAB0482501.1"/>
    </source>
</evidence>
<sequence>MLIELKKIRRSGSRTIWETKVLGRDVEVWKKEGEEPQIMDLALSFSMYDSGISLNEFIEPVLKADAGEQLIIPSIPLCVSLNYCERKLNNNLTCMIGLAQRELDSYLMLKIYGKQRIESILKKIHKRIELRNIRSKKVNNHNLDLLYTTRLERRLLSILTRTTEIY</sequence>
<reference evidence="1 2" key="1">
    <citation type="submission" date="2019-09" db="EMBL/GenBank/DDBJ databases">
        <title>Draft genome sequences of 48 bacterial type strains from the CCUG.</title>
        <authorList>
            <person name="Tunovic T."/>
            <person name="Pineiro-Iglesias B."/>
            <person name="Unosson C."/>
            <person name="Inganas E."/>
            <person name="Ohlen M."/>
            <person name="Cardew S."/>
            <person name="Jensie-Markopoulos S."/>
            <person name="Salva-Serra F."/>
            <person name="Jaen-Luchoro D."/>
            <person name="Karlsson R."/>
            <person name="Svensson-Stadler L."/>
            <person name="Chun J."/>
            <person name="Moore E."/>
        </authorList>
    </citation>
    <scope>NUCLEOTIDE SEQUENCE [LARGE SCALE GENOMIC DNA]</scope>
    <source>
        <strain evidence="1 2">CCUG 48643</strain>
    </source>
</reference>
<dbReference type="RefSeq" id="WP_137406522.1">
    <property type="nucleotide sequence ID" value="NZ_AP025467.1"/>
</dbReference>
<organism evidence="1 2">
    <name type="scientific">Vibrio chagasii</name>
    <dbReference type="NCBI Taxonomy" id="170679"/>
    <lineage>
        <taxon>Bacteria</taxon>
        <taxon>Pseudomonadati</taxon>
        <taxon>Pseudomonadota</taxon>
        <taxon>Gammaproteobacteria</taxon>
        <taxon>Vibrionales</taxon>
        <taxon>Vibrionaceae</taxon>
        <taxon>Vibrio</taxon>
    </lineage>
</organism>
<dbReference type="EMBL" id="VZPX01000004">
    <property type="protein sequence ID" value="KAB0482501.1"/>
    <property type="molecule type" value="Genomic_DNA"/>
</dbReference>
<dbReference type="Proteomes" id="UP000423756">
    <property type="component" value="Unassembled WGS sequence"/>
</dbReference>
<dbReference type="GeneID" id="77344737"/>
<name>A0A7V7TIG8_9VIBR</name>